<comment type="caution">
    <text evidence="9">The sequence shown here is derived from an EMBL/GenBank/DDBJ whole genome shotgun (WGS) entry which is preliminary data.</text>
</comment>
<evidence type="ECO:0000256" key="4">
    <source>
        <dbReference type="ARBA" id="ARBA00022801"/>
    </source>
</evidence>
<evidence type="ECO:0000256" key="2">
    <source>
        <dbReference type="ARBA" id="ARBA00022722"/>
    </source>
</evidence>
<comment type="subunit">
    <text evidence="6">Consists of a catalytic RNA component (M1 or rnpB) and a protein subunit.</text>
</comment>
<dbReference type="EMBL" id="SJPR01000004">
    <property type="protein sequence ID" value="TWT95953.1"/>
    <property type="molecule type" value="Genomic_DNA"/>
</dbReference>
<dbReference type="EC" id="3.1.26.5" evidence="6 7"/>
<name>A0A5C6ACH3_9BACT</name>
<dbReference type="GO" id="GO:0042781">
    <property type="term" value="F:3'-tRNA processing endoribonuclease activity"/>
    <property type="evidence" value="ECO:0007669"/>
    <property type="project" value="TreeGrafter"/>
</dbReference>
<evidence type="ECO:0000256" key="8">
    <source>
        <dbReference type="SAM" id="MobiDB-lite"/>
    </source>
</evidence>
<dbReference type="InterPro" id="IPR020568">
    <property type="entry name" value="Ribosomal_Su5_D2-typ_SF"/>
</dbReference>
<evidence type="ECO:0000256" key="7">
    <source>
        <dbReference type="NCBIfam" id="TIGR00188"/>
    </source>
</evidence>
<keyword evidence="3 6" id="KW-0255">Endonuclease</keyword>
<evidence type="ECO:0000256" key="5">
    <source>
        <dbReference type="ARBA" id="ARBA00022884"/>
    </source>
</evidence>
<dbReference type="Gene3D" id="3.30.230.10">
    <property type="match status" value="1"/>
</dbReference>
<protein>
    <recommendedName>
        <fullName evidence="6 7">Ribonuclease P protein component</fullName>
        <shortName evidence="6">RNase P protein</shortName>
        <shortName evidence="6">RNaseP protein</shortName>
        <ecNumber evidence="6 7">3.1.26.5</ecNumber>
    </recommendedName>
    <alternativeName>
        <fullName evidence="6">Protein C5</fullName>
    </alternativeName>
</protein>
<dbReference type="GO" id="GO:0000049">
    <property type="term" value="F:tRNA binding"/>
    <property type="evidence" value="ECO:0007669"/>
    <property type="project" value="UniProtKB-UniRule"/>
</dbReference>
<proteinExistence type="inferred from homology"/>
<dbReference type="SUPFAM" id="SSF54211">
    <property type="entry name" value="Ribosomal protein S5 domain 2-like"/>
    <property type="match status" value="1"/>
</dbReference>
<evidence type="ECO:0000256" key="1">
    <source>
        <dbReference type="ARBA" id="ARBA00022694"/>
    </source>
</evidence>
<keyword evidence="10" id="KW-1185">Reference proteome</keyword>
<evidence type="ECO:0000313" key="10">
    <source>
        <dbReference type="Proteomes" id="UP000317421"/>
    </source>
</evidence>
<organism evidence="9 10">
    <name type="scientific">Botrimarina colliarenosi</name>
    <dbReference type="NCBI Taxonomy" id="2528001"/>
    <lineage>
        <taxon>Bacteria</taxon>
        <taxon>Pseudomonadati</taxon>
        <taxon>Planctomycetota</taxon>
        <taxon>Planctomycetia</taxon>
        <taxon>Pirellulales</taxon>
        <taxon>Lacipirellulaceae</taxon>
        <taxon>Botrimarina</taxon>
    </lineage>
</organism>
<dbReference type="Pfam" id="PF00825">
    <property type="entry name" value="Ribonuclease_P"/>
    <property type="match status" value="1"/>
</dbReference>
<dbReference type="GO" id="GO:0004526">
    <property type="term" value="F:ribonuclease P activity"/>
    <property type="evidence" value="ECO:0007669"/>
    <property type="project" value="UniProtKB-UniRule"/>
</dbReference>
<dbReference type="GO" id="GO:0001682">
    <property type="term" value="P:tRNA 5'-leader removal"/>
    <property type="evidence" value="ECO:0007669"/>
    <property type="project" value="UniProtKB-UniRule"/>
</dbReference>
<dbReference type="PANTHER" id="PTHR33992">
    <property type="entry name" value="RIBONUCLEASE P PROTEIN COMPONENT"/>
    <property type="match status" value="1"/>
</dbReference>
<dbReference type="InterPro" id="IPR000100">
    <property type="entry name" value="RNase_P"/>
</dbReference>
<feature type="compositionally biased region" description="Basic and acidic residues" evidence="8">
    <location>
        <begin position="126"/>
        <end position="138"/>
    </location>
</feature>
<dbReference type="InterPro" id="IPR014721">
    <property type="entry name" value="Ribsml_uS5_D2-typ_fold_subgr"/>
</dbReference>
<dbReference type="GO" id="GO:0030677">
    <property type="term" value="C:ribonuclease P complex"/>
    <property type="evidence" value="ECO:0007669"/>
    <property type="project" value="TreeGrafter"/>
</dbReference>
<comment type="function">
    <text evidence="6">RNaseP catalyzes the removal of the 5'-leader sequence from pre-tRNA to produce the mature 5'-terminus. It can also cleave other RNA substrates such as 4.5S RNA. The protein component plays an auxiliary but essential role in vivo by binding to the 5'-leader sequence and broadening the substrate specificity of the ribozyme.</text>
</comment>
<comment type="catalytic activity">
    <reaction evidence="6">
        <text>Endonucleolytic cleavage of RNA, removing 5'-extranucleotides from tRNA precursor.</text>
        <dbReference type="EC" id="3.1.26.5"/>
    </reaction>
</comment>
<evidence type="ECO:0000256" key="6">
    <source>
        <dbReference type="HAMAP-Rule" id="MF_00227"/>
    </source>
</evidence>
<dbReference type="RefSeq" id="WP_197526589.1">
    <property type="nucleotide sequence ID" value="NZ_SJPR01000004.1"/>
</dbReference>
<sequence>MSDLPRHLFPKRLRLLKGAEFDATFAAKLSAGDGVLVIHARPNGLGHPRLGMAVSRKVGNAVRRNRWKRTLREAFRLAQHELPPLDFVCLPRLREEPTFAVVDAALRGLARRLAKKQAKQAAQREAAQREAAQREAAP</sequence>
<dbReference type="Proteomes" id="UP000317421">
    <property type="component" value="Unassembled WGS sequence"/>
</dbReference>
<reference evidence="9 10" key="1">
    <citation type="submission" date="2019-02" db="EMBL/GenBank/DDBJ databases">
        <title>Deep-cultivation of Planctomycetes and their phenomic and genomic characterization uncovers novel biology.</title>
        <authorList>
            <person name="Wiegand S."/>
            <person name="Jogler M."/>
            <person name="Boedeker C."/>
            <person name="Pinto D."/>
            <person name="Vollmers J."/>
            <person name="Rivas-Marin E."/>
            <person name="Kohn T."/>
            <person name="Peeters S.H."/>
            <person name="Heuer A."/>
            <person name="Rast P."/>
            <person name="Oberbeckmann S."/>
            <person name="Bunk B."/>
            <person name="Jeske O."/>
            <person name="Meyerdierks A."/>
            <person name="Storesund J.E."/>
            <person name="Kallscheuer N."/>
            <person name="Luecker S."/>
            <person name="Lage O.M."/>
            <person name="Pohl T."/>
            <person name="Merkel B.J."/>
            <person name="Hornburger P."/>
            <person name="Mueller R.-W."/>
            <person name="Bruemmer F."/>
            <person name="Labrenz M."/>
            <person name="Spormann A.M."/>
            <person name="Op Den Camp H."/>
            <person name="Overmann J."/>
            <person name="Amann R."/>
            <person name="Jetten M.S.M."/>
            <person name="Mascher T."/>
            <person name="Medema M.H."/>
            <person name="Devos D.P."/>
            <person name="Kaster A.-K."/>
            <person name="Ovreas L."/>
            <person name="Rohde M."/>
            <person name="Galperin M.Y."/>
            <person name="Jogler C."/>
        </authorList>
    </citation>
    <scope>NUCLEOTIDE SEQUENCE [LARGE SCALE GENOMIC DNA]</scope>
    <source>
        <strain evidence="9 10">Pla108</strain>
    </source>
</reference>
<evidence type="ECO:0000313" key="9">
    <source>
        <dbReference type="EMBL" id="TWT95953.1"/>
    </source>
</evidence>
<dbReference type="NCBIfam" id="TIGR00188">
    <property type="entry name" value="rnpA"/>
    <property type="match status" value="1"/>
</dbReference>
<keyword evidence="4 6" id="KW-0378">Hydrolase</keyword>
<keyword evidence="2 6" id="KW-0540">Nuclease</keyword>
<evidence type="ECO:0000256" key="3">
    <source>
        <dbReference type="ARBA" id="ARBA00022759"/>
    </source>
</evidence>
<keyword evidence="1 6" id="KW-0819">tRNA processing</keyword>
<feature type="region of interest" description="Disordered" evidence="8">
    <location>
        <begin position="117"/>
        <end position="138"/>
    </location>
</feature>
<dbReference type="PANTHER" id="PTHR33992:SF1">
    <property type="entry name" value="RIBONUCLEASE P PROTEIN COMPONENT"/>
    <property type="match status" value="1"/>
</dbReference>
<keyword evidence="5 6" id="KW-0694">RNA-binding</keyword>
<dbReference type="HAMAP" id="MF_00227">
    <property type="entry name" value="RNase_P"/>
    <property type="match status" value="1"/>
</dbReference>
<gene>
    <name evidence="6 9" type="primary">rnpA</name>
    <name evidence="9" type="ORF">Pla108_30300</name>
</gene>
<comment type="similarity">
    <text evidence="6">Belongs to the RnpA family.</text>
</comment>
<dbReference type="AlphaFoldDB" id="A0A5C6ACH3"/>
<accession>A0A5C6ACH3</accession>